<protein>
    <submittedName>
        <fullName evidence="1">Uncharacterized protein</fullName>
    </submittedName>
</protein>
<keyword evidence="2" id="KW-1185">Reference proteome</keyword>
<dbReference type="EMBL" id="BASH01000006">
    <property type="protein sequence ID" value="GAD17223.1"/>
    <property type="molecule type" value="Genomic_DNA"/>
</dbReference>
<comment type="caution">
    <text evidence="1">The sequence shown here is derived from an EMBL/GenBank/DDBJ whole genome shotgun (WGS) entry which is preliminary data.</text>
</comment>
<dbReference type="STRING" id="1423780.FD05_GL000036"/>
<evidence type="ECO:0000313" key="1">
    <source>
        <dbReference type="EMBL" id="GAD17223.1"/>
    </source>
</evidence>
<dbReference type="eggNOG" id="ENOG5030AVS">
    <property type="taxonomic scope" value="Bacteria"/>
</dbReference>
<sequence length="73" mass="8428">MLSSHVYGTYLLNGADDDDLSTAVWIFITPNKNWSKIKIGYTKTDDNSEPKHQPYYYQRYTATRVSKVTAIVH</sequence>
<evidence type="ECO:0000313" key="2">
    <source>
        <dbReference type="Proteomes" id="UP000016361"/>
    </source>
</evidence>
<gene>
    <name evidence="1" type="ORF">LOT_1761</name>
</gene>
<reference evidence="2" key="1">
    <citation type="journal article" date="2013" name="Genome Announc.">
        <title>Draft Genome Sequence of D-Branched-Chain Amino Acid Producer Lactobacillus otakiensis JCM 15040T, Isolated from a Traditional Japanese Pickle.</title>
        <authorList>
            <person name="Doi K."/>
            <person name="Mori K."/>
            <person name="Mutaguchi Y."/>
            <person name="Tashiro K."/>
            <person name="Fujino Y."/>
            <person name="Ohmori T."/>
            <person name="Kuhara S."/>
            <person name="Ohshima T."/>
        </authorList>
    </citation>
    <scope>NUCLEOTIDE SEQUENCE [LARGE SCALE GENOMIC DNA]</scope>
    <source>
        <strain evidence="2">JCM 15040</strain>
    </source>
</reference>
<dbReference type="Proteomes" id="UP000016361">
    <property type="component" value="Unassembled WGS sequence"/>
</dbReference>
<proteinExistence type="predicted"/>
<dbReference type="AlphaFoldDB" id="S4NTC8"/>
<name>S4NTC8_9LACO</name>
<accession>S4NTC8</accession>
<organism evidence="1 2">
    <name type="scientific">Lentilactobacillus otakiensis DSM 19908 = JCM 15040</name>
    <dbReference type="NCBI Taxonomy" id="1423780"/>
    <lineage>
        <taxon>Bacteria</taxon>
        <taxon>Bacillati</taxon>
        <taxon>Bacillota</taxon>
        <taxon>Bacilli</taxon>
        <taxon>Lactobacillales</taxon>
        <taxon>Lactobacillaceae</taxon>
        <taxon>Lentilactobacillus</taxon>
    </lineage>
</organism>